<comment type="caution">
    <text evidence="2">The sequence shown here is derived from an EMBL/GenBank/DDBJ whole genome shotgun (WGS) entry which is preliminary data.</text>
</comment>
<evidence type="ECO:0000313" key="3">
    <source>
        <dbReference type="Proteomes" id="UP001216595"/>
    </source>
</evidence>
<organism evidence="2 3">
    <name type="scientific">Asticcacaulis currens</name>
    <dbReference type="NCBI Taxonomy" id="2984210"/>
    <lineage>
        <taxon>Bacteria</taxon>
        <taxon>Pseudomonadati</taxon>
        <taxon>Pseudomonadota</taxon>
        <taxon>Alphaproteobacteria</taxon>
        <taxon>Caulobacterales</taxon>
        <taxon>Caulobacteraceae</taxon>
        <taxon>Asticcacaulis</taxon>
    </lineage>
</organism>
<dbReference type="Proteomes" id="UP001216595">
    <property type="component" value="Unassembled WGS sequence"/>
</dbReference>
<feature type="chain" id="PRO_5046980484" evidence="1">
    <location>
        <begin position="26"/>
        <end position="209"/>
    </location>
</feature>
<feature type="signal peptide" evidence="1">
    <location>
        <begin position="1"/>
        <end position="25"/>
    </location>
</feature>
<dbReference type="RefSeq" id="WP_272740946.1">
    <property type="nucleotide sequence ID" value="NZ_JAQQKW010000004.1"/>
</dbReference>
<reference evidence="2 3" key="1">
    <citation type="submission" date="2023-01" db="EMBL/GenBank/DDBJ databases">
        <title>Novel species of the genus Asticcacaulis isolated from rivers.</title>
        <authorList>
            <person name="Lu H."/>
        </authorList>
    </citation>
    <scope>NUCLEOTIDE SEQUENCE [LARGE SCALE GENOMIC DNA]</scope>
    <source>
        <strain evidence="2 3">DXS10W</strain>
    </source>
</reference>
<dbReference type="EMBL" id="JAQQKW010000004">
    <property type="protein sequence ID" value="MDC7694228.1"/>
    <property type="molecule type" value="Genomic_DNA"/>
</dbReference>
<gene>
    <name evidence="2" type="ORF">PQU94_08035</name>
</gene>
<keyword evidence="1" id="KW-0732">Signal</keyword>
<accession>A0ABT5IE57</accession>
<keyword evidence="3" id="KW-1185">Reference proteome</keyword>
<sequence>MIAAKFAGAALGAMVLMTLNASAFAQSPTSAIATMNEPGPEARALAARAGEWTLTLTIHPNPTAAPIVWSDLKVSRQMVGAFLEEVISPADASQPDFKRISYFHYNRVEGRWQYVSMDTRFPAGIMPAYSVDAGSPDHLVLEFLPVAFAGWDDQVDGWMLRSSYEAFGLGSDHETAKQYWTRADGSGTRWLAVEYDYRRVVTNAGAMRR</sequence>
<name>A0ABT5IE57_9CAUL</name>
<evidence type="ECO:0000313" key="2">
    <source>
        <dbReference type="EMBL" id="MDC7694228.1"/>
    </source>
</evidence>
<protein>
    <submittedName>
        <fullName evidence="2">Uncharacterized protein</fullName>
    </submittedName>
</protein>
<evidence type="ECO:0000256" key="1">
    <source>
        <dbReference type="SAM" id="SignalP"/>
    </source>
</evidence>
<proteinExistence type="predicted"/>